<gene>
    <name evidence="1" type="ORF">SAMN05192557_1888</name>
</gene>
<dbReference type="SUPFAM" id="SSF56784">
    <property type="entry name" value="HAD-like"/>
    <property type="match status" value="1"/>
</dbReference>
<dbReference type="InterPro" id="IPR036412">
    <property type="entry name" value="HAD-like_sf"/>
</dbReference>
<dbReference type="NCBIfam" id="TIGR00099">
    <property type="entry name" value="Cof-subfamily"/>
    <property type="match status" value="1"/>
</dbReference>
<dbReference type="InterPro" id="IPR006379">
    <property type="entry name" value="HAD-SF_hydro_IIB"/>
</dbReference>
<dbReference type="PANTHER" id="PTHR10000">
    <property type="entry name" value="PHOSPHOSERINE PHOSPHATASE"/>
    <property type="match status" value="1"/>
</dbReference>
<dbReference type="SFLD" id="SFLDS00003">
    <property type="entry name" value="Haloacid_Dehalogenase"/>
    <property type="match status" value="1"/>
</dbReference>
<reference evidence="1 2" key="1">
    <citation type="submission" date="2016-10" db="EMBL/GenBank/DDBJ databases">
        <authorList>
            <person name="Varghese N."/>
            <person name="Submissions S."/>
        </authorList>
    </citation>
    <scope>NUCLEOTIDE SEQUENCE [LARGE SCALE GENOMIC DNA]</scope>
    <source>
        <strain evidence="1 2">IBRC-M10081</strain>
    </source>
</reference>
<accession>A0A662Z8P0</accession>
<dbReference type="GO" id="GO:0000287">
    <property type="term" value="F:magnesium ion binding"/>
    <property type="evidence" value="ECO:0007669"/>
    <property type="project" value="TreeGrafter"/>
</dbReference>
<dbReference type="NCBIfam" id="TIGR01484">
    <property type="entry name" value="HAD-SF-IIB"/>
    <property type="match status" value="1"/>
</dbReference>
<proteinExistence type="predicted"/>
<organism evidence="1 2">
    <name type="scientific">Aliicoccus persicus</name>
    <dbReference type="NCBI Taxonomy" id="930138"/>
    <lineage>
        <taxon>Bacteria</taxon>
        <taxon>Bacillati</taxon>
        <taxon>Bacillota</taxon>
        <taxon>Bacilli</taxon>
        <taxon>Bacillales</taxon>
        <taxon>Staphylococcaceae</taxon>
        <taxon>Aliicoccus</taxon>
    </lineage>
</organism>
<evidence type="ECO:0008006" key="3">
    <source>
        <dbReference type="Google" id="ProtNLM"/>
    </source>
</evidence>
<dbReference type="InterPro" id="IPR000150">
    <property type="entry name" value="Cof"/>
</dbReference>
<name>A0A662Z8P0_9STAP</name>
<dbReference type="AlphaFoldDB" id="A0A662Z8P0"/>
<keyword evidence="2" id="KW-1185">Reference proteome</keyword>
<dbReference type="Gene3D" id="3.40.50.1000">
    <property type="entry name" value="HAD superfamily/HAD-like"/>
    <property type="match status" value="1"/>
</dbReference>
<evidence type="ECO:0000313" key="1">
    <source>
        <dbReference type="EMBL" id="SEW15786.1"/>
    </source>
</evidence>
<dbReference type="PROSITE" id="PS01229">
    <property type="entry name" value="COF_2"/>
    <property type="match status" value="1"/>
</dbReference>
<dbReference type="OrthoDB" id="9810101at2"/>
<sequence>MSRKFVFFDIDGTLYDTSVNIPESTRESILRLQENGHVPLIATGRAPMMFKDLRETLNIHSYVSMNGQYVVHNDQVVFKNPLDKDKLRELVMTIEEKEGPFIFLDHENMVSRLKEHPRYDVALNTLGLPFGYRHDPEYFKERDVLQGLLFANKSEYNDILDHYTDDFHFIQWHDVCMDILPKGGSKALGIRHLIETLGVDIKDTIAFGDGPNDHEMIREVGVGVAMGNSSDALKAEANLVTAHVDDDGIQKGLEQLGLI</sequence>
<dbReference type="Gene3D" id="3.30.1240.10">
    <property type="match status" value="1"/>
</dbReference>
<dbReference type="EMBL" id="FOIT01000006">
    <property type="protein sequence ID" value="SEW15786.1"/>
    <property type="molecule type" value="Genomic_DNA"/>
</dbReference>
<dbReference type="Proteomes" id="UP000243605">
    <property type="component" value="Unassembled WGS sequence"/>
</dbReference>
<evidence type="ECO:0000313" key="2">
    <source>
        <dbReference type="Proteomes" id="UP000243605"/>
    </source>
</evidence>
<dbReference type="RefSeq" id="WP_091476293.1">
    <property type="nucleotide sequence ID" value="NZ_FOIT01000006.1"/>
</dbReference>
<dbReference type="GO" id="GO:0016791">
    <property type="term" value="F:phosphatase activity"/>
    <property type="evidence" value="ECO:0007669"/>
    <property type="project" value="UniProtKB-ARBA"/>
</dbReference>
<protein>
    <recommendedName>
        <fullName evidence="3">Cof subfamily of IIB subfamily of haloacid dehalogenase superfamily/HAD-superfamily hydrolase, subfamily IIB</fullName>
    </recommendedName>
</protein>
<dbReference type="Pfam" id="PF08282">
    <property type="entry name" value="Hydrolase_3"/>
    <property type="match status" value="1"/>
</dbReference>
<dbReference type="PANTHER" id="PTHR10000:SF25">
    <property type="entry name" value="PHOSPHATASE YKRA-RELATED"/>
    <property type="match status" value="1"/>
</dbReference>
<dbReference type="InterPro" id="IPR023214">
    <property type="entry name" value="HAD_sf"/>
</dbReference>
<dbReference type="SFLD" id="SFLDG01140">
    <property type="entry name" value="C2.B:_Phosphomannomutase_and_P"/>
    <property type="match status" value="1"/>
</dbReference>
<dbReference type="GO" id="GO:0005829">
    <property type="term" value="C:cytosol"/>
    <property type="evidence" value="ECO:0007669"/>
    <property type="project" value="TreeGrafter"/>
</dbReference>